<dbReference type="Gene3D" id="3.40.630.40">
    <property type="entry name" value="Zn-dependent exopeptidases"/>
    <property type="match status" value="1"/>
</dbReference>
<dbReference type="Pfam" id="PF05013">
    <property type="entry name" value="FGase"/>
    <property type="match status" value="1"/>
</dbReference>
<dbReference type="RefSeq" id="WP_281764901.1">
    <property type="nucleotide sequence ID" value="NZ_BRVO01000002.1"/>
</dbReference>
<keyword evidence="2" id="KW-1185">Reference proteome</keyword>
<sequence>MVYSIIEPTAPKVPILISSPHSGTEFPEEVKKQLDPSAIANPDDTDWFIDTLYNFAPSMGITMITANYNRWVIDLNRDPNSKPLYDDGRVITGLVPETDFNGNAIYANKTPDEAEIQRRVKNYYQPYHSKVGELLEALKNEFGYAILFDAHSIRKMVPGIRKVPFPDLILGDNDETSASPNIIKAALNPLVNSEYEATHNYPFKGGHITRFFGKPENNIHALQLEMAKTNYMNESETAFSEENAEELLPVLKQVFANLIATKP</sequence>
<organism evidence="1 2">
    <name type="scientific">Neptunitalea lumnitzerae</name>
    <dbReference type="NCBI Taxonomy" id="2965509"/>
    <lineage>
        <taxon>Bacteria</taxon>
        <taxon>Pseudomonadati</taxon>
        <taxon>Bacteroidota</taxon>
        <taxon>Flavobacteriia</taxon>
        <taxon>Flavobacteriales</taxon>
        <taxon>Flavobacteriaceae</taxon>
        <taxon>Neptunitalea</taxon>
    </lineage>
</organism>
<proteinExistence type="predicted"/>
<dbReference type="SUPFAM" id="SSF53187">
    <property type="entry name" value="Zn-dependent exopeptidases"/>
    <property type="match status" value="1"/>
</dbReference>
<accession>A0ABQ5MIQ4</accession>
<dbReference type="EMBL" id="BRVO01000002">
    <property type="protein sequence ID" value="GLB49259.1"/>
    <property type="molecule type" value="Genomic_DNA"/>
</dbReference>
<evidence type="ECO:0000313" key="2">
    <source>
        <dbReference type="Proteomes" id="UP001143543"/>
    </source>
</evidence>
<gene>
    <name evidence="1" type="ORF">Y10_16270</name>
</gene>
<name>A0ABQ5MIQ4_9FLAO</name>
<evidence type="ECO:0000313" key="1">
    <source>
        <dbReference type="EMBL" id="GLB49259.1"/>
    </source>
</evidence>
<dbReference type="InterPro" id="IPR007709">
    <property type="entry name" value="N-FG_amidohydro"/>
</dbReference>
<reference evidence="1" key="1">
    <citation type="submission" date="2022-07" db="EMBL/GenBank/DDBJ databases">
        <title>Taxonomy of Novel Oxalotrophic and Methylotrophic Bacteria.</title>
        <authorList>
            <person name="Sahin N."/>
            <person name="Tani A."/>
        </authorList>
    </citation>
    <scope>NUCLEOTIDE SEQUENCE</scope>
    <source>
        <strain evidence="1">Y10</strain>
    </source>
</reference>
<comment type="caution">
    <text evidence="1">The sequence shown here is derived from an EMBL/GenBank/DDBJ whole genome shotgun (WGS) entry which is preliminary data.</text>
</comment>
<protein>
    <submittedName>
        <fullName evidence="1">N-formylglutamate deformylase</fullName>
    </submittedName>
</protein>
<dbReference type="Proteomes" id="UP001143543">
    <property type="component" value="Unassembled WGS sequence"/>
</dbReference>